<dbReference type="PANTHER" id="PTHR48100:SF1">
    <property type="entry name" value="HISTIDINE PHOSPHATASE FAMILY PROTEIN-RELATED"/>
    <property type="match status" value="1"/>
</dbReference>
<sequence>MTTLTAVGRQQAAQRHQQLDLSAYDRIRVSPLRRTRETAAIVTAGYTGPVTTDDRLLEAAYGDWTGQLTQDLQTRYPAAFEPLTREVLPVWLPRVGGESYLAIQRRLGQLLAELVVDHPTDHVLLISHGLTIKNAALLMLAAPATMALPEPTNLSLTRTRIDPVTGHRYLLSYSEGL</sequence>
<evidence type="ECO:0000313" key="1">
    <source>
        <dbReference type="EMBL" id="HIW71793.1"/>
    </source>
</evidence>
<dbReference type="EMBL" id="DXGJ01000030">
    <property type="protein sequence ID" value="HIW71793.1"/>
    <property type="molecule type" value="Genomic_DNA"/>
</dbReference>
<dbReference type="Pfam" id="PF00300">
    <property type="entry name" value="His_Phos_1"/>
    <property type="match status" value="1"/>
</dbReference>
<dbReference type="InterPro" id="IPR013078">
    <property type="entry name" value="His_Pase_superF_clade-1"/>
</dbReference>
<organism evidence="1 2">
    <name type="scientific">Candidatus Levilactobacillus faecigallinarum</name>
    <dbReference type="NCBI Taxonomy" id="2838638"/>
    <lineage>
        <taxon>Bacteria</taxon>
        <taxon>Bacillati</taxon>
        <taxon>Bacillota</taxon>
        <taxon>Bacilli</taxon>
        <taxon>Lactobacillales</taxon>
        <taxon>Lactobacillaceae</taxon>
        <taxon>Levilactobacillus</taxon>
    </lineage>
</organism>
<reference evidence="1" key="1">
    <citation type="journal article" date="2021" name="PeerJ">
        <title>Extensive microbial diversity within the chicken gut microbiome revealed by metagenomics and culture.</title>
        <authorList>
            <person name="Gilroy R."/>
            <person name="Ravi A."/>
            <person name="Getino M."/>
            <person name="Pursley I."/>
            <person name="Horton D.L."/>
            <person name="Alikhan N.F."/>
            <person name="Baker D."/>
            <person name="Gharbi K."/>
            <person name="Hall N."/>
            <person name="Watson M."/>
            <person name="Adriaenssens E.M."/>
            <person name="Foster-Nyarko E."/>
            <person name="Jarju S."/>
            <person name="Secka A."/>
            <person name="Antonio M."/>
            <person name="Oren A."/>
            <person name="Chaudhuri R.R."/>
            <person name="La Ragione R."/>
            <person name="Hildebrand F."/>
            <person name="Pallen M.J."/>
        </authorList>
    </citation>
    <scope>NUCLEOTIDE SEQUENCE</scope>
    <source>
        <strain evidence="1">CHK173-259</strain>
    </source>
</reference>
<dbReference type="AlphaFoldDB" id="A0A9D1QRR0"/>
<dbReference type="PANTHER" id="PTHR48100">
    <property type="entry name" value="BROAD-SPECIFICITY PHOSPHATASE YOR283W-RELATED"/>
    <property type="match status" value="1"/>
</dbReference>
<dbReference type="SUPFAM" id="SSF53254">
    <property type="entry name" value="Phosphoglycerate mutase-like"/>
    <property type="match status" value="1"/>
</dbReference>
<name>A0A9D1QRR0_9LACO</name>
<dbReference type="InterPro" id="IPR050275">
    <property type="entry name" value="PGM_Phosphatase"/>
</dbReference>
<dbReference type="GO" id="GO:0016791">
    <property type="term" value="F:phosphatase activity"/>
    <property type="evidence" value="ECO:0007669"/>
    <property type="project" value="TreeGrafter"/>
</dbReference>
<evidence type="ECO:0000313" key="2">
    <source>
        <dbReference type="Proteomes" id="UP000886822"/>
    </source>
</evidence>
<gene>
    <name evidence="1" type="ORF">H9875_04110</name>
</gene>
<accession>A0A9D1QRR0</accession>
<dbReference type="GO" id="GO:0005737">
    <property type="term" value="C:cytoplasm"/>
    <property type="evidence" value="ECO:0007669"/>
    <property type="project" value="TreeGrafter"/>
</dbReference>
<dbReference type="Proteomes" id="UP000886822">
    <property type="component" value="Unassembled WGS sequence"/>
</dbReference>
<comment type="caution">
    <text evidence="1">The sequence shown here is derived from an EMBL/GenBank/DDBJ whole genome shotgun (WGS) entry which is preliminary data.</text>
</comment>
<dbReference type="InterPro" id="IPR029033">
    <property type="entry name" value="His_PPase_superfam"/>
</dbReference>
<proteinExistence type="predicted"/>
<protein>
    <submittedName>
        <fullName evidence="1">Histidine phosphatase family protein</fullName>
    </submittedName>
</protein>
<reference evidence="1" key="2">
    <citation type="submission" date="2021-04" db="EMBL/GenBank/DDBJ databases">
        <authorList>
            <person name="Gilroy R."/>
        </authorList>
    </citation>
    <scope>NUCLEOTIDE SEQUENCE</scope>
    <source>
        <strain evidence="1">CHK173-259</strain>
    </source>
</reference>
<dbReference type="Gene3D" id="3.40.50.1240">
    <property type="entry name" value="Phosphoglycerate mutase-like"/>
    <property type="match status" value="1"/>
</dbReference>